<comment type="caution">
    <text evidence="1">The sequence shown here is derived from an EMBL/GenBank/DDBJ whole genome shotgun (WGS) entry which is preliminary data.</text>
</comment>
<dbReference type="AlphaFoldDB" id="A0A081R360"/>
<dbReference type="Proteomes" id="UP000028098">
    <property type="component" value="Unassembled WGS sequence"/>
</dbReference>
<name>A0A081R360_STROR</name>
<evidence type="ECO:0000313" key="2">
    <source>
        <dbReference type="Proteomes" id="UP000028098"/>
    </source>
</evidence>
<proteinExistence type="predicted"/>
<reference evidence="1 2" key="1">
    <citation type="submission" date="2014-05" db="EMBL/GenBank/DDBJ databases">
        <authorList>
            <person name="Daugherty S.C."/>
            <person name="Tallon L.J."/>
            <person name="Sadzewicz L."/>
            <person name="Kilian M."/>
            <person name="Tettelin H."/>
        </authorList>
    </citation>
    <scope>NUCLEOTIDE SEQUENCE [LARGE SCALE GENOMIC DNA]</scope>
    <source>
        <strain evidence="1 2">SK143</strain>
    </source>
</reference>
<dbReference type="RefSeq" id="WP_042902898.1">
    <property type="nucleotide sequence ID" value="NZ_JPGB01000006.1"/>
</dbReference>
<dbReference type="PATRIC" id="fig|1303.44.peg.1507"/>
<gene>
    <name evidence="1" type="ORF">SK143_1575</name>
</gene>
<organism evidence="1 2">
    <name type="scientific">Streptococcus oralis</name>
    <dbReference type="NCBI Taxonomy" id="1303"/>
    <lineage>
        <taxon>Bacteria</taxon>
        <taxon>Bacillati</taxon>
        <taxon>Bacillota</taxon>
        <taxon>Bacilli</taxon>
        <taxon>Lactobacillales</taxon>
        <taxon>Streptococcaceae</taxon>
        <taxon>Streptococcus</taxon>
    </lineage>
</organism>
<sequence length="86" mass="9994">MKLLFPDVAIEDFDFSAEWLITAMNADNKQVHFEGQGRNSDLEMVLDFKENSELFESFSVGELVHLDPETFLQAEKEPYKPQYEGF</sequence>
<dbReference type="EMBL" id="JPGB01000006">
    <property type="protein sequence ID" value="KEQ49633.1"/>
    <property type="molecule type" value="Genomic_DNA"/>
</dbReference>
<evidence type="ECO:0000313" key="1">
    <source>
        <dbReference type="EMBL" id="KEQ49633.1"/>
    </source>
</evidence>
<accession>A0A081R360</accession>
<protein>
    <submittedName>
        <fullName evidence="1">Uncharacterized protein</fullName>
    </submittedName>
</protein>